<comment type="caution">
    <text evidence="2">The sequence shown here is derived from an EMBL/GenBank/DDBJ whole genome shotgun (WGS) entry which is preliminary data.</text>
</comment>
<organism evidence="2 3">
    <name type="scientific">Actinokineospora guangxiensis</name>
    <dbReference type="NCBI Taxonomy" id="1490288"/>
    <lineage>
        <taxon>Bacteria</taxon>
        <taxon>Bacillati</taxon>
        <taxon>Actinomycetota</taxon>
        <taxon>Actinomycetes</taxon>
        <taxon>Pseudonocardiales</taxon>
        <taxon>Pseudonocardiaceae</taxon>
        <taxon>Actinokineospora</taxon>
    </lineage>
</organism>
<dbReference type="RefSeq" id="WP_378242372.1">
    <property type="nucleotide sequence ID" value="NZ_JBHSKF010000001.1"/>
</dbReference>
<accession>A0ABW0EGT5</accession>
<evidence type="ECO:0000313" key="2">
    <source>
        <dbReference type="EMBL" id="MFC5285438.1"/>
    </source>
</evidence>
<evidence type="ECO:0000313" key="3">
    <source>
        <dbReference type="Proteomes" id="UP001596157"/>
    </source>
</evidence>
<sequence>MITRQSQEAPVLTRSATGRAAALLVAALLAVFGAAVFLGVLWLLG</sequence>
<evidence type="ECO:0000256" key="1">
    <source>
        <dbReference type="SAM" id="Phobius"/>
    </source>
</evidence>
<keyword evidence="1" id="KW-1133">Transmembrane helix</keyword>
<gene>
    <name evidence="2" type="ORF">ACFPM7_00080</name>
</gene>
<dbReference type="Proteomes" id="UP001596157">
    <property type="component" value="Unassembled WGS sequence"/>
</dbReference>
<feature type="transmembrane region" description="Helical" evidence="1">
    <location>
        <begin position="21"/>
        <end position="44"/>
    </location>
</feature>
<reference evidence="3" key="1">
    <citation type="journal article" date="2019" name="Int. J. Syst. Evol. Microbiol.">
        <title>The Global Catalogue of Microorganisms (GCM) 10K type strain sequencing project: providing services to taxonomists for standard genome sequencing and annotation.</title>
        <authorList>
            <consortium name="The Broad Institute Genomics Platform"/>
            <consortium name="The Broad Institute Genome Sequencing Center for Infectious Disease"/>
            <person name="Wu L."/>
            <person name="Ma J."/>
        </authorList>
    </citation>
    <scope>NUCLEOTIDE SEQUENCE [LARGE SCALE GENOMIC DNA]</scope>
    <source>
        <strain evidence="3">CCUG 59778</strain>
    </source>
</reference>
<protein>
    <submittedName>
        <fullName evidence="2">Uncharacterized protein</fullName>
    </submittedName>
</protein>
<proteinExistence type="predicted"/>
<keyword evidence="1" id="KW-0472">Membrane</keyword>
<dbReference type="EMBL" id="JBHSKF010000001">
    <property type="protein sequence ID" value="MFC5285438.1"/>
    <property type="molecule type" value="Genomic_DNA"/>
</dbReference>
<keyword evidence="3" id="KW-1185">Reference proteome</keyword>
<name>A0ABW0EGT5_9PSEU</name>
<keyword evidence="1" id="KW-0812">Transmembrane</keyword>